<dbReference type="RefSeq" id="WP_141147939.1">
    <property type="nucleotide sequence ID" value="NZ_VHLG01000002.1"/>
</dbReference>
<dbReference type="GO" id="GO:0008757">
    <property type="term" value="F:S-adenosylmethionine-dependent methyltransferase activity"/>
    <property type="evidence" value="ECO:0007669"/>
    <property type="project" value="InterPro"/>
</dbReference>
<keyword evidence="8" id="KW-1185">Reference proteome</keyword>
<evidence type="ECO:0000256" key="5">
    <source>
        <dbReference type="ARBA" id="ARBA00022691"/>
    </source>
</evidence>
<dbReference type="InterPro" id="IPR046977">
    <property type="entry name" value="RsmC/RlmG"/>
</dbReference>
<feature type="domain" description="Methyltransferase small" evidence="6">
    <location>
        <begin position="165"/>
        <end position="334"/>
    </location>
</feature>
<keyword evidence="4 7" id="KW-0808">Transferase</keyword>
<evidence type="ECO:0000313" key="8">
    <source>
        <dbReference type="Proteomes" id="UP000318801"/>
    </source>
</evidence>
<dbReference type="AlphaFoldDB" id="A0A506UGS1"/>
<keyword evidence="2" id="KW-0698">rRNA processing</keyword>
<dbReference type="Pfam" id="PF05175">
    <property type="entry name" value="MTS"/>
    <property type="match status" value="1"/>
</dbReference>
<evidence type="ECO:0000256" key="2">
    <source>
        <dbReference type="ARBA" id="ARBA00022552"/>
    </source>
</evidence>
<keyword evidence="1" id="KW-0963">Cytoplasm</keyword>
<dbReference type="CDD" id="cd02440">
    <property type="entry name" value="AdoMet_MTases"/>
    <property type="match status" value="1"/>
</dbReference>
<evidence type="ECO:0000256" key="3">
    <source>
        <dbReference type="ARBA" id="ARBA00022603"/>
    </source>
</evidence>
<evidence type="ECO:0000256" key="1">
    <source>
        <dbReference type="ARBA" id="ARBA00022490"/>
    </source>
</evidence>
<dbReference type="InterPro" id="IPR029063">
    <property type="entry name" value="SAM-dependent_MTases_sf"/>
</dbReference>
<proteinExistence type="predicted"/>
<evidence type="ECO:0000259" key="6">
    <source>
        <dbReference type="Pfam" id="PF05175"/>
    </source>
</evidence>
<comment type="caution">
    <text evidence="7">The sequence shown here is derived from an EMBL/GenBank/DDBJ whole genome shotgun (WGS) entry which is preliminary data.</text>
</comment>
<dbReference type="InterPro" id="IPR002052">
    <property type="entry name" value="DNA_methylase_N6_adenine_CS"/>
</dbReference>
<gene>
    <name evidence="7" type="ORF">FJU08_05375</name>
</gene>
<dbReference type="Proteomes" id="UP000318801">
    <property type="component" value="Unassembled WGS sequence"/>
</dbReference>
<dbReference type="PANTHER" id="PTHR47816">
    <property type="entry name" value="RIBOSOMAL RNA SMALL SUBUNIT METHYLTRANSFERASE C"/>
    <property type="match status" value="1"/>
</dbReference>
<organism evidence="7 8">
    <name type="scientific">Martelella alba</name>
    <dbReference type="NCBI Taxonomy" id="2590451"/>
    <lineage>
        <taxon>Bacteria</taxon>
        <taxon>Pseudomonadati</taxon>
        <taxon>Pseudomonadota</taxon>
        <taxon>Alphaproteobacteria</taxon>
        <taxon>Hyphomicrobiales</taxon>
        <taxon>Aurantimonadaceae</taxon>
        <taxon>Martelella</taxon>
    </lineage>
</organism>
<dbReference type="GO" id="GO:0003676">
    <property type="term" value="F:nucleic acid binding"/>
    <property type="evidence" value="ECO:0007669"/>
    <property type="project" value="InterPro"/>
</dbReference>
<dbReference type="EMBL" id="VHLG01000002">
    <property type="protein sequence ID" value="TPW32429.1"/>
    <property type="molecule type" value="Genomic_DNA"/>
</dbReference>
<dbReference type="GO" id="GO:0008170">
    <property type="term" value="F:N-methyltransferase activity"/>
    <property type="evidence" value="ECO:0007669"/>
    <property type="project" value="UniProtKB-ARBA"/>
</dbReference>
<dbReference type="PROSITE" id="PS00092">
    <property type="entry name" value="N6_MTASE"/>
    <property type="match status" value="1"/>
</dbReference>
<keyword evidence="3 7" id="KW-0489">Methyltransferase</keyword>
<sequence length="338" mass="36661">MSRETLKTLFHPFENGVLDMPASGRALFYGAEPGFRLPQGFGAEICAVQPLKSLFDGLKTAGVSVAPERGEGPFDLSLVLLTKHRGENENHIADALANTVPGGLIVIAGAKEEGVQSMRKRLSGLIDGVESMPKYHGVVIWFARPEKPEAAIAALTHPAVEIDGRFTTVPGLFSHDRIDEGSRLLGERLPEDFAGLAADFGAGWGYLSAMLIETAPRLGGLDLYEADHRALERARVNLAGKSDHMPVKYFWQDLTAGPVKTRYDLIIMNPPFHAAGQAAEPALGQTIIETACAALKPGGKLMLVANRGLPYEDILAKNCRQHGEDYRNARFKILWGVK</sequence>
<name>A0A506UGS1_9HYPH</name>
<dbReference type="GO" id="GO:0006364">
    <property type="term" value="P:rRNA processing"/>
    <property type="evidence" value="ECO:0007669"/>
    <property type="project" value="UniProtKB-KW"/>
</dbReference>
<evidence type="ECO:0000313" key="7">
    <source>
        <dbReference type="EMBL" id="TPW32429.1"/>
    </source>
</evidence>
<reference evidence="7 8" key="1">
    <citation type="submission" date="2019-06" db="EMBL/GenBank/DDBJ databases">
        <authorList>
            <person name="Li M."/>
        </authorList>
    </citation>
    <scope>NUCLEOTIDE SEQUENCE [LARGE SCALE GENOMIC DNA]</scope>
    <source>
        <strain evidence="7 8">BGMRC2036</strain>
    </source>
</reference>
<dbReference type="InterPro" id="IPR007848">
    <property type="entry name" value="Small_mtfrase_dom"/>
</dbReference>
<protein>
    <submittedName>
        <fullName evidence="7">Class I SAM-dependent methyltransferase</fullName>
    </submittedName>
</protein>
<dbReference type="GO" id="GO:0032259">
    <property type="term" value="P:methylation"/>
    <property type="evidence" value="ECO:0007669"/>
    <property type="project" value="UniProtKB-KW"/>
</dbReference>
<dbReference type="SUPFAM" id="SSF53335">
    <property type="entry name" value="S-adenosyl-L-methionine-dependent methyltransferases"/>
    <property type="match status" value="1"/>
</dbReference>
<evidence type="ECO:0000256" key="4">
    <source>
        <dbReference type="ARBA" id="ARBA00022679"/>
    </source>
</evidence>
<dbReference type="PANTHER" id="PTHR47816:SF4">
    <property type="entry name" value="RIBOSOMAL RNA SMALL SUBUNIT METHYLTRANSFERASE C"/>
    <property type="match status" value="1"/>
</dbReference>
<dbReference type="OrthoDB" id="9816072at2"/>
<keyword evidence="5" id="KW-0949">S-adenosyl-L-methionine</keyword>
<accession>A0A506UGS1</accession>
<dbReference type="Gene3D" id="3.40.50.150">
    <property type="entry name" value="Vaccinia Virus protein VP39"/>
    <property type="match status" value="2"/>
</dbReference>